<gene>
    <name evidence="3" type="ORF">ACFP3T_04945</name>
</gene>
<organism evidence="3 4">
    <name type="scientific">Lactiplantibacillus dongliensis</name>
    <dbReference type="NCBI Taxonomy" id="2559919"/>
    <lineage>
        <taxon>Bacteria</taxon>
        <taxon>Bacillati</taxon>
        <taxon>Bacillota</taxon>
        <taxon>Bacilli</taxon>
        <taxon>Lactobacillales</taxon>
        <taxon>Lactobacillaceae</taxon>
        <taxon>Lactiplantibacillus</taxon>
    </lineage>
</organism>
<dbReference type="InterPro" id="IPR038477">
    <property type="entry name" value="ASST_N_sf"/>
</dbReference>
<sequence>MKSGSRHRPWLVGGLIIIGLALAGGGVYWQQSRTAPVKDVARHAKQVEHTGGLATATIKQRLQPTLSTTGVTQTRRLSATYAKQLKPLKAGSAGKVITNPYRTSPLSALILVKTKAATQVTTEVVGDSPATTITHTIKGYRTSHQIGVLGLYANRTNQIKVTYTTKAGAKTVQTYAVKISKLPRDIGTNTLKTSTPSKMALGTGNAKLTFAVSSQGLTYGLDAQGQVRWYATNKISHVFKPLKNGRLLVLTKKKTSDSKYNALRITDYYGRIYKQYNFSGMFPTKADPNKLAVNTVIHHDAIELPNGDFLLTVDDGSAKYVEDTMIQIDRQRGKIKKIIDLKRVLFKSAYTKYKATHRSDGKKDWFHQNSMVYDQKHNLLIVSGRNQSMILGLNYQTGKLKWILGADQKIPAAYKKYLIKPAKGTKFQYNGGQHAINILGESDGGNVLHLEYYDNNVAVTRGDLKTSKKYSFGTEVSLNQQEKTVQSLWSYGQSRGQANFTNIVGSSYNVGQGNTLIGFGYADSGKRSEFVEVNRQTNQVIFDVNRTNFAAGDWSYRAERLSLYLKVES</sequence>
<keyword evidence="1" id="KW-0812">Transmembrane</keyword>
<accession>A0ABW1R5P2</accession>
<reference evidence="4" key="1">
    <citation type="journal article" date="2019" name="Int. J. Syst. Evol. Microbiol.">
        <title>The Global Catalogue of Microorganisms (GCM) 10K type strain sequencing project: providing services to taxonomists for standard genome sequencing and annotation.</title>
        <authorList>
            <consortium name="The Broad Institute Genomics Platform"/>
            <consortium name="The Broad Institute Genome Sequencing Center for Infectious Disease"/>
            <person name="Wu L."/>
            <person name="Ma J."/>
        </authorList>
    </citation>
    <scope>NUCLEOTIDE SEQUENCE [LARGE SCALE GENOMIC DNA]</scope>
    <source>
        <strain evidence="4">CCM 8932</strain>
    </source>
</reference>
<evidence type="ECO:0000313" key="4">
    <source>
        <dbReference type="Proteomes" id="UP001596253"/>
    </source>
</evidence>
<feature type="domain" description="Arylsulfotransferase N-terminal" evidence="2">
    <location>
        <begin position="96"/>
        <end position="178"/>
    </location>
</feature>
<dbReference type="InterPro" id="IPR035391">
    <property type="entry name" value="Arylsulfotran_N"/>
</dbReference>
<dbReference type="Pfam" id="PF05935">
    <property type="entry name" value="Arylsulfotrans"/>
    <property type="match status" value="1"/>
</dbReference>
<evidence type="ECO:0000313" key="3">
    <source>
        <dbReference type="EMBL" id="MFC6164016.1"/>
    </source>
</evidence>
<dbReference type="EMBL" id="JBHSSD010000019">
    <property type="protein sequence ID" value="MFC6164016.1"/>
    <property type="molecule type" value="Genomic_DNA"/>
</dbReference>
<evidence type="ECO:0000256" key="1">
    <source>
        <dbReference type="SAM" id="Phobius"/>
    </source>
</evidence>
<dbReference type="RefSeq" id="WP_137641345.1">
    <property type="nucleotide sequence ID" value="NZ_BJDK01000052.1"/>
</dbReference>
<proteinExistence type="predicted"/>
<evidence type="ECO:0000259" key="2">
    <source>
        <dbReference type="Pfam" id="PF17425"/>
    </source>
</evidence>
<name>A0ABW1R5P2_9LACO</name>
<protein>
    <submittedName>
        <fullName evidence="3">Aryl-sulfate sulfotransferase</fullName>
    </submittedName>
</protein>
<dbReference type="Pfam" id="PF17425">
    <property type="entry name" value="Arylsulfotran_N"/>
    <property type="match status" value="1"/>
</dbReference>
<dbReference type="PANTHER" id="PTHR35340:SF10">
    <property type="entry name" value="CYTOPLASMIC PROTEIN"/>
    <property type="match status" value="1"/>
</dbReference>
<keyword evidence="4" id="KW-1185">Reference proteome</keyword>
<dbReference type="Proteomes" id="UP001596253">
    <property type="component" value="Unassembled WGS sequence"/>
</dbReference>
<dbReference type="InterPro" id="IPR053143">
    <property type="entry name" value="Arylsulfate_ST"/>
</dbReference>
<comment type="caution">
    <text evidence="3">The sequence shown here is derived from an EMBL/GenBank/DDBJ whole genome shotgun (WGS) entry which is preliminary data.</text>
</comment>
<feature type="transmembrane region" description="Helical" evidence="1">
    <location>
        <begin position="9"/>
        <end position="29"/>
    </location>
</feature>
<keyword evidence="1" id="KW-1133">Transmembrane helix</keyword>
<keyword evidence="1" id="KW-0472">Membrane</keyword>
<dbReference type="Gene3D" id="2.60.40.3100">
    <property type="entry name" value="Arylsulphate sulphotransferase monomer, N-terminal domain"/>
    <property type="match status" value="1"/>
</dbReference>
<dbReference type="InterPro" id="IPR010262">
    <property type="entry name" value="Arylsulfotransferase_bact"/>
</dbReference>
<dbReference type="PANTHER" id="PTHR35340">
    <property type="entry name" value="PQQ ENZYME REPEAT PROTEIN-RELATED"/>
    <property type="match status" value="1"/>
</dbReference>